<dbReference type="GO" id="GO:0016020">
    <property type="term" value="C:membrane"/>
    <property type="evidence" value="ECO:0007669"/>
    <property type="project" value="UniProtKB-SubCell"/>
</dbReference>
<dbReference type="InterPro" id="IPR038501">
    <property type="entry name" value="Spore_GerAC_C_sf"/>
</dbReference>
<accession>A0A150FMN8</accession>
<dbReference type="PANTHER" id="PTHR35789:SF1">
    <property type="entry name" value="SPORE GERMINATION PROTEIN B3"/>
    <property type="match status" value="1"/>
</dbReference>
<dbReference type="STRING" id="1121328.JWYL7_1914"/>
<dbReference type="AlphaFoldDB" id="A0A150FMN8"/>
<evidence type="ECO:0000256" key="1">
    <source>
        <dbReference type="ARBA" id="ARBA00004635"/>
    </source>
</evidence>
<evidence type="ECO:0000313" key="11">
    <source>
        <dbReference type="EMBL" id="SHL21927.1"/>
    </source>
</evidence>
<keyword evidence="7" id="KW-0449">Lipoprotein</keyword>
<keyword evidence="13" id="KW-1185">Reference proteome</keyword>
<keyword evidence="5" id="KW-0472">Membrane</keyword>
<dbReference type="OrthoDB" id="2569624at2"/>
<evidence type="ECO:0000313" key="10">
    <source>
        <dbReference type="EMBL" id="KXZ38892.1"/>
    </source>
</evidence>
<evidence type="ECO:0000313" key="13">
    <source>
        <dbReference type="Proteomes" id="UP000323392"/>
    </source>
</evidence>
<comment type="similarity">
    <text evidence="2">Belongs to the GerABKC lipoprotein family.</text>
</comment>
<keyword evidence="3" id="KW-0309">Germination</keyword>
<dbReference type="PANTHER" id="PTHR35789">
    <property type="entry name" value="SPORE GERMINATION PROTEIN B3"/>
    <property type="match status" value="1"/>
</dbReference>
<dbReference type="InterPro" id="IPR046953">
    <property type="entry name" value="Spore_GerAC-like_C"/>
</dbReference>
<sequence length="382" mass="43872">MNKILIFILIMVNTFMLSGCWDKVEIDERGFVLVIGVDKVTEEEKQSEKDRIKVSLKVPNVGLISGKSELGTESSFYYEEIGSNLSFTIEKITAKAPFNITLDHTKVIVFGKSLLQDSHTLIEVLDGIERDSRFSRKMIFVGAEKYATDILKLEPKENPLVGIYLKSILDLEIKEGRAIDGNLNKIMYQIHESGSSIWPYIRVSEDKRGIEIMGAYVLRDNELIGELSYKEAVRFNALTKKTQEVGEIDIIYEGILTSYEVYNTKNSFKVDVEDNNLVLNIKIETEGDIVQHKIGIIGLTLDDKAIQEMEKMIERKIEERFMGVITKLQKEFETDVLGVRIYLKKYNPKFYKQIEDNFNDYFSAMKVNLEIDSKIRRVGIVK</sequence>
<dbReference type="GO" id="GO:0009847">
    <property type="term" value="P:spore germination"/>
    <property type="evidence" value="ECO:0007669"/>
    <property type="project" value="InterPro"/>
</dbReference>
<feature type="domain" description="Spore germination GerAC-like C-terminal" evidence="8">
    <location>
        <begin position="213"/>
        <end position="379"/>
    </location>
</feature>
<gene>
    <name evidence="10" type="ORF">JWYL7_1914</name>
    <name evidence="11" type="ORF">SAMN05661008_01701</name>
</gene>
<evidence type="ECO:0000256" key="6">
    <source>
        <dbReference type="ARBA" id="ARBA00023139"/>
    </source>
</evidence>
<dbReference type="PATRIC" id="fig|1121328.3.peg.1927"/>
<dbReference type="PROSITE" id="PS51257">
    <property type="entry name" value="PROKAR_LIPOPROTEIN"/>
    <property type="match status" value="1"/>
</dbReference>
<evidence type="ECO:0000256" key="4">
    <source>
        <dbReference type="ARBA" id="ARBA00022729"/>
    </source>
</evidence>
<dbReference type="Proteomes" id="UP000092605">
    <property type="component" value="Unassembled WGS sequence"/>
</dbReference>
<evidence type="ECO:0000256" key="7">
    <source>
        <dbReference type="ARBA" id="ARBA00023288"/>
    </source>
</evidence>
<dbReference type="EMBL" id="FRBG01000016">
    <property type="protein sequence ID" value="SHL21927.1"/>
    <property type="molecule type" value="Genomic_DNA"/>
</dbReference>
<dbReference type="Gene3D" id="3.30.300.210">
    <property type="entry name" value="Nutrient germinant receptor protein C, domain 3"/>
    <property type="match status" value="1"/>
</dbReference>
<evidence type="ECO:0000313" key="12">
    <source>
        <dbReference type="Proteomes" id="UP000092605"/>
    </source>
</evidence>
<dbReference type="EMBL" id="LSFY01000003">
    <property type="protein sequence ID" value="KXZ38892.1"/>
    <property type="molecule type" value="Genomic_DNA"/>
</dbReference>
<dbReference type="Pfam" id="PF25198">
    <property type="entry name" value="Spore_GerAC_N"/>
    <property type="match status" value="1"/>
</dbReference>
<comment type="caution">
    <text evidence="10">The sequence shown here is derived from an EMBL/GenBank/DDBJ whole genome shotgun (WGS) entry which is preliminary data.</text>
</comment>
<dbReference type="NCBIfam" id="TIGR02887">
    <property type="entry name" value="spore_ger_x_C"/>
    <property type="match status" value="1"/>
</dbReference>
<keyword evidence="4" id="KW-0732">Signal</keyword>
<dbReference type="InterPro" id="IPR008844">
    <property type="entry name" value="Spore_GerAC-like"/>
</dbReference>
<feature type="domain" description="Spore germination protein N-terminal" evidence="9">
    <location>
        <begin position="22"/>
        <end position="203"/>
    </location>
</feature>
<evidence type="ECO:0000256" key="2">
    <source>
        <dbReference type="ARBA" id="ARBA00007886"/>
    </source>
</evidence>
<evidence type="ECO:0000256" key="3">
    <source>
        <dbReference type="ARBA" id="ARBA00022544"/>
    </source>
</evidence>
<protein>
    <submittedName>
        <fullName evidence="10">Germination protein, Ger(X)C family</fullName>
    </submittedName>
</protein>
<proteinExistence type="inferred from homology"/>
<evidence type="ECO:0000259" key="8">
    <source>
        <dbReference type="Pfam" id="PF05504"/>
    </source>
</evidence>
<organism evidence="10 12">
    <name type="scientific">Alkalithermobacter thermoalcaliphilus JW-YL-7 = DSM 7308</name>
    <dbReference type="NCBI Taxonomy" id="1121328"/>
    <lineage>
        <taxon>Bacteria</taxon>
        <taxon>Bacillati</taxon>
        <taxon>Bacillota</taxon>
        <taxon>Clostridia</taxon>
        <taxon>Peptostreptococcales</taxon>
        <taxon>Tepidibacteraceae</taxon>
        <taxon>Alkalithermobacter</taxon>
    </lineage>
</organism>
<evidence type="ECO:0000256" key="5">
    <source>
        <dbReference type="ARBA" id="ARBA00023136"/>
    </source>
</evidence>
<reference evidence="11 13" key="2">
    <citation type="submission" date="2016-11" db="EMBL/GenBank/DDBJ databases">
        <authorList>
            <person name="Varghese N."/>
            <person name="Submissions S."/>
        </authorList>
    </citation>
    <scope>NUCLEOTIDE SEQUENCE [LARGE SCALE GENOMIC DNA]</scope>
    <source>
        <strain evidence="11 13">DSM 7308</strain>
    </source>
</reference>
<dbReference type="RefSeq" id="WP_066072575.1">
    <property type="nucleotide sequence ID" value="NZ_FRBG01000016.1"/>
</dbReference>
<comment type="subcellular location">
    <subcellularLocation>
        <location evidence="1">Membrane</location>
        <topology evidence="1">Lipid-anchor</topology>
    </subcellularLocation>
</comment>
<name>A0A150FMN8_CLOPD</name>
<dbReference type="InterPro" id="IPR057336">
    <property type="entry name" value="GerAC_N"/>
</dbReference>
<evidence type="ECO:0000259" key="9">
    <source>
        <dbReference type="Pfam" id="PF25198"/>
    </source>
</evidence>
<dbReference type="Pfam" id="PF05504">
    <property type="entry name" value="Spore_GerAC"/>
    <property type="match status" value="1"/>
</dbReference>
<reference evidence="10 12" key="1">
    <citation type="submission" date="2016-02" db="EMBL/GenBank/DDBJ databases">
        <title>Draft genome sequence for Clostridium paradoxum JW-YL-7.</title>
        <authorList>
            <person name="Utturkar S.M."/>
            <person name="Lancaster A."/>
            <person name="Poole F.L."/>
            <person name="Adams M.W."/>
            <person name="Brown S.D."/>
        </authorList>
    </citation>
    <scope>NUCLEOTIDE SEQUENCE [LARGE SCALE GENOMIC DNA]</scope>
    <source>
        <strain evidence="10 12">JW-YL-7</strain>
    </source>
</reference>
<dbReference type="Proteomes" id="UP000323392">
    <property type="component" value="Unassembled WGS sequence"/>
</dbReference>
<keyword evidence="6" id="KW-0564">Palmitate</keyword>